<gene>
    <name evidence="2" type="ORF">CFR71_13190</name>
</gene>
<dbReference type="GO" id="GO:0003676">
    <property type="term" value="F:nucleic acid binding"/>
    <property type="evidence" value="ECO:0007669"/>
    <property type="project" value="InterPro"/>
</dbReference>
<name>A0A318QHA5_9PROT</name>
<dbReference type="RefSeq" id="WP_110531836.1">
    <property type="nucleotide sequence ID" value="NZ_NOXG01000026.1"/>
</dbReference>
<dbReference type="InterPro" id="IPR038717">
    <property type="entry name" value="Tc1-like_DDE_dom"/>
</dbReference>
<evidence type="ECO:0000313" key="3">
    <source>
        <dbReference type="Proteomes" id="UP000247609"/>
    </source>
</evidence>
<dbReference type="Pfam" id="PF13565">
    <property type="entry name" value="HTH_32"/>
    <property type="match status" value="1"/>
</dbReference>
<protein>
    <submittedName>
        <fullName evidence="2">IS630 family transposase</fullName>
    </submittedName>
</protein>
<dbReference type="PANTHER" id="PTHR30347">
    <property type="entry name" value="POTASSIUM CHANNEL RELATED"/>
    <property type="match status" value="1"/>
</dbReference>
<dbReference type="Proteomes" id="UP000247609">
    <property type="component" value="Unassembled WGS sequence"/>
</dbReference>
<dbReference type="PANTHER" id="PTHR30347:SF1">
    <property type="entry name" value="MECHANOSENSITIVE CHANNEL MSCK"/>
    <property type="match status" value="1"/>
</dbReference>
<dbReference type="InterPro" id="IPR036397">
    <property type="entry name" value="RNaseH_sf"/>
</dbReference>
<organism evidence="2 3">
    <name type="scientific">Novacetimonas pomaceti</name>
    <dbReference type="NCBI Taxonomy" id="2021998"/>
    <lineage>
        <taxon>Bacteria</taxon>
        <taxon>Pseudomonadati</taxon>
        <taxon>Pseudomonadota</taxon>
        <taxon>Alphaproteobacteria</taxon>
        <taxon>Acetobacterales</taxon>
        <taxon>Acetobacteraceae</taxon>
        <taxon>Novacetimonas</taxon>
    </lineage>
</organism>
<proteinExistence type="predicted"/>
<dbReference type="EMBL" id="NOXG01000026">
    <property type="protein sequence ID" value="PYD74739.1"/>
    <property type="molecule type" value="Genomic_DNA"/>
</dbReference>
<dbReference type="Gene3D" id="3.30.420.10">
    <property type="entry name" value="Ribonuclease H-like superfamily/Ribonuclease H"/>
    <property type="match status" value="1"/>
</dbReference>
<dbReference type="SUPFAM" id="SSF53098">
    <property type="entry name" value="Ribonuclease H-like"/>
    <property type="match status" value="1"/>
</dbReference>
<accession>A0A318QHA5</accession>
<comment type="caution">
    <text evidence="2">The sequence shown here is derived from an EMBL/GenBank/DDBJ whole genome shotgun (WGS) entry which is preliminary data.</text>
</comment>
<dbReference type="AlphaFoldDB" id="A0A318QHA5"/>
<evidence type="ECO:0000259" key="1">
    <source>
        <dbReference type="Pfam" id="PF13358"/>
    </source>
</evidence>
<reference evidence="2 3" key="1">
    <citation type="submission" date="2017-07" db="EMBL/GenBank/DDBJ databases">
        <title>A draft genome sequence of Komagataeibacter sp. T5K1.</title>
        <authorList>
            <person name="Skraban J."/>
            <person name="Cleenwerck I."/>
            <person name="Vandamme P."/>
            <person name="Trcek J."/>
        </authorList>
    </citation>
    <scope>NUCLEOTIDE SEQUENCE [LARGE SCALE GENOMIC DNA]</scope>
    <source>
        <strain evidence="2 3">T5K1</strain>
    </source>
</reference>
<dbReference type="NCBIfam" id="NF033545">
    <property type="entry name" value="transpos_IS630"/>
    <property type="match status" value="1"/>
</dbReference>
<dbReference type="SUPFAM" id="SSF46689">
    <property type="entry name" value="Homeodomain-like"/>
    <property type="match status" value="1"/>
</dbReference>
<sequence length="364" mass="40988">MAGIGRPQERVLCISESEREELERISRSHSAPHSVVRRAQIVLASADGETNTAIARRLGTTNPTVCHWRKRWFELGLVGLYGEARPGRPRTHDEEKVAQLLRTVLQSKPADGTHWTVRSAASVTGLSKSTVGRMLALFGVQPHRSKSFKLSTDPLFVDKVKDIVGLYLNPPDHAVVLCVDEKTQIQALERTQPVLPLGLGYLEGVTHDYVRHGTTTLFAALDIANGQVLTQCRSRHRHQEFLGFLKHIEAKVPSDLDVHLVVDNYAAHKHPKVRAWLAVRPRFHVHYTPTYASWLNQVERWFALLTERQIRRASFVSAKDLTEKINAFVQTYNARAKPFVWTATSEAILEKVERLCKAICGTGH</sequence>
<dbReference type="InterPro" id="IPR009057">
    <property type="entry name" value="Homeodomain-like_sf"/>
</dbReference>
<dbReference type="InterPro" id="IPR047655">
    <property type="entry name" value="Transpos_IS630-like"/>
</dbReference>
<evidence type="ECO:0000313" key="2">
    <source>
        <dbReference type="EMBL" id="PYD74739.1"/>
    </source>
</evidence>
<dbReference type="Pfam" id="PF13358">
    <property type="entry name" value="DDE_3"/>
    <property type="match status" value="1"/>
</dbReference>
<feature type="domain" description="Tc1-like transposase DDE" evidence="1">
    <location>
        <begin position="206"/>
        <end position="321"/>
    </location>
</feature>
<dbReference type="InterPro" id="IPR052702">
    <property type="entry name" value="MscS-like_channel"/>
</dbReference>
<dbReference type="InterPro" id="IPR012337">
    <property type="entry name" value="RNaseH-like_sf"/>
</dbReference>